<evidence type="ECO:0000256" key="1">
    <source>
        <dbReference type="SAM" id="MobiDB-lite"/>
    </source>
</evidence>
<feature type="compositionally biased region" description="Polar residues" evidence="1">
    <location>
        <begin position="1"/>
        <end position="11"/>
    </location>
</feature>
<feature type="non-terminal residue" evidence="3">
    <location>
        <position position="1"/>
    </location>
</feature>
<evidence type="ECO:0000313" key="3">
    <source>
        <dbReference type="EMBL" id="KIY74433.1"/>
    </source>
</evidence>
<reference evidence="3 4" key="1">
    <citation type="journal article" date="2015" name="Fungal Genet. Biol.">
        <title>Evolution of novel wood decay mechanisms in Agaricales revealed by the genome sequences of Fistulina hepatica and Cylindrobasidium torrendii.</title>
        <authorList>
            <person name="Floudas D."/>
            <person name="Held B.W."/>
            <person name="Riley R."/>
            <person name="Nagy L.G."/>
            <person name="Koehler G."/>
            <person name="Ransdell A.S."/>
            <person name="Younus H."/>
            <person name="Chow J."/>
            <person name="Chiniquy J."/>
            <person name="Lipzen A."/>
            <person name="Tritt A."/>
            <person name="Sun H."/>
            <person name="Haridas S."/>
            <person name="LaButti K."/>
            <person name="Ohm R.A."/>
            <person name="Kues U."/>
            <person name="Blanchette R.A."/>
            <person name="Grigoriev I.V."/>
            <person name="Minto R.E."/>
            <person name="Hibbett D.S."/>
        </authorList>
    </citation>
    <scope>NUCLEOTIDE SEQUENCE [LARGE SCALE GENOMIC DNA]</scope>
    <source>
        <strain evidence="3 4">FP15055 ss-10</strain>
    </source>
</reference>
<keyword evidence="4" id="KW-1185">Reference proteome</keyword>
<feature type="domain" description="Trafficking protein particle complex II-specific subunit 65 IgD3" evidence="2">
    <location>
        <begin position="787"/>
        <end position="847"/>
    </location>
</feature>
<dbReference type="PANTHER" id="PTHR28159">
    <property type="entry name" value="TRAFFICKING PROTEIN PARTICLE COMPLEX II-SPECIFIC SUBUNIT 65"/>
    <property type="match status" value="1"/>
</dbReference>
<dbReference type="STRING" id="1314674.A0A0D7BV99"/>
<gene>
    <name evidence="3" type="ORF">CYLTODRAFT_333954</name>
</gene>
<feature type="region of interest" description="Disordered" evidence="1">
    <location>
        <begin position="526"/>
        <end position="555"/>
    </location>
</feature>
<feature type="region of interest" description="Disordered" evidence="1">
    <location>
        <begin position="299"/>
        <end position="318"/>
    </location>
</feature>
<dbReference type="PANTHER" id="PTHR28159:SF1">
    <property type="entry name" value="TRAFFICKING PROTEIN PARTICLE COMPLEX II-SPECIFIC SUBUNIT 65"/>
    <property type="match status" value="1"/>
</dbReference>
<protein>
    <recommendedName>
        <fullName evidence="2">Trafficking protein particle complex II-specific subunit 65 IgD3 domain-containing protein</fullName>
    </recommendedName>
</protein>
<dbReference type="Proteomes" id="UP000054007">
    <property type="component" value="Unassembled WGS sequence"/>
</dbReference>
<dbReference type="GO" id="GO:1990071">
    <property type="term" value="C:TRAPPII protein complex"/>
    <property type="evidence" value="ECO:0007669"/>
    <property type="project" value="InterPro"/>
</dbReference>
<dbReference type="Pfam" id="PF12735">
    <property type="entry name" value="IgD3_Trs65"/>
    <property type="match status" value="1"/>
</dbReference>
<dbReference type="OrthoDB" id="24630at2759"/>
<feature type="region of interest" description="Disordered" evidence="1">
    <location>
        <begin position="567"/>
        <end position="591"/>
    </location>
</feature>
<name>A0A0D7BV99_9AGAR</name>
<feature type="compositionally biased region" description="Polar residues" evidence="1">
    <location>
        <begin position="610"/>
        <end position="621"/>
    </location>
</feature>
<feature type="non-terminal residue" evidence="3">
    <location>
        <position position="850"/>
    </location>
</feature>
<feature type="region of interest" description="Disordered" evidence="1">
    <location>
        <begin position="1"/>
        <end position="29"/>
    </location>
</feature>
<feature type="compositionally biased region" description="Pro residues" evidence="1">
    <location>
        <begin position="624"/>
        <end position="636"/>
    </location>
</feature>
<organism evidence="3 4">
    <name type="scientific">Cylindrobasidium torrendii FP15055 ss-10</name>
    <dbReference type="NCBI Taxonomy" id="1314674"/>
    <lineage>
        <taxon>Eukaryota</taxon>
        <taxon>Fungi</taxon>
        <taxon>Dikarya</taxon>
        <taxon>Basidiomycota</taxon>
        <taxon>Agaricomycotina</taxon>
        <taxon>Agaricomycetes</taxon>
        <taxon>Agaricomycetidae</taxon>
        <taxon>Agaricales</taxon>
        <taxon>Marasmiineae</taxon>
        <taxon>Physalacriaceae</taxon>
        <taxon>Cylindrobasidium</taxon>
    </lineage>
</organism>
<accession>A0A0D7BV99</accession>
<dbReference type="AlphaFoldDB" id="A0A0D7BV99"/>
<dbReference type="InterPro" id="IPR024662">
    <property type="entry name" value="Trs65"/>
</dbReference>
<dbReference type="EMBL" id="KN880431">
    <property type="protein sequence ID" value="KIY74433.1"/>
    <property type="molecule type" value="Genomic_DNA"/>
</dbReference>
<dbReference type="InterPro" id="IPR055420">
    <property type="entry name" value="IgD3_Trs65"/>
</dbReference>
<evidence type="ECO:0000313" key="4">
    <source>
        <dbReference type="Proteomes" id="UP000054007"/>
    </source>
</evidence>
<evidence type="ECO:0000259" key="2">
    <source>
        <dbReference type="Pfam" id="PF12735"/>
    </source>
</evidence>
<feature type="compositionally biased region" description="Pro residues" evidence="1">
    <location>
        <begin position="302"/>
        <end position="314"/>
    </location>
</feature>
<feature type="region of interest" description="Disordered" evidence="1">
    <location>
        <begin position="606"/>
        <end position="636"/>
    </location>
</feature>
<feature type="compositionally biased region" description="Low complexity" evidence="1">
    <location>
        <begin position="537"/>
        <end position="554"/>
    </location>
</feature>
<dbReference type="GO" id="GO:0005802">
    <property type="term" value="C:trans-Golgi network"/>
    <property type="evidence" value="ECO:0007669"/>
    <property type="project" value="TreeGrafter"/>
</dbReference>
<sequence length="850" mass="92758">SFEQLFSTASPELSIPDTSIEFPPSTSTDEWLSRLQEPTSDRKLAFFDERMSCFLTLRLPHPQSLPQPDLANPPSTILKFLAHLQLSLEAMFIPSLPGPQMQDAPRSSVLLSAPPKQHALGAHARKHHPSIFPPATPNPTPFTTQNDKQYLNVEGTILWSGLWGQDAAEAFALLWSDEAQSWIAAFKLTLGVAYTRLTFGNPLLCVTVAATLRESAFSLTQAKSPLREYLVSFPELASLDPKTPASAEKSMSDEQVQPFDGFEEVNLLEGLAAGPSFHPSHIYLPSSRLGPETRRDLFSLPPLHPATPSSPTPSPMTVARTAHPTLRKAFRKTLHIASGIQMRMRTTFVPAVILPGGASNEREQRDLRKSGNAERTVVLCVELENPDQSNSSDFFVEDVEVLVADEGARTHLIGWGDSPTGKGMFPMSIGPQGQFNLLYAVTFLQNPQENDGLLTMGGQKPDPIDLRRSVDINVIGKPVLRTGHTDPAFPTESFTSKWNTILNLSPRKPPPIIDETASEREVLPEPASPFPVTAITPASPLRSPRRSSVPVASAGSLAPAPVYAPQAGRRHTMPVPNSLGVTPKTPIPPIPNMPRTSSGLRASFSPTPPSAQFQPFRSGTTYDAPPPTPGAMGMPPPAPISMMSPPDKNVLPELPPMTPTTPAYPAYPPATPGGPFAGGMPQSQYFPESVPSKPYVGPAVEMQRDRPGGQPLLGMRTPPPLGQSLYDDDLPRVEEPILVSIGLLEEQEDEEYEVKVHGTFTLDVFVYNQSERTRRLEISYPDRRSKKRREIHEEGLLPLDNRVRIGPLQSTACQSVRMRFMALRPGVHSIDLLVLTDVESGASTSLRCVV</sequence>
<dbReference type="GO" id="GO:0006891">
    <property type="term" value="P:intra-Golgi vesicle-mediated transport"/>
    <property type="evidence" value="ECO:0007669"/>
    <property type="project" value="InterPro"/>
</dbReference>
<proteinExistence type="predicted"/>